<dbReference type="AlphaFoldDB" id="A0A6N8CQE5"/>
<dbReference type="Pfam" id="PF08220">
    <property type="entry name" value="HTH_DeoR"/>
    <property type="match status" value="1"/>
</dbReference>
<organism evidence="5 6">
    <name type="scientific">Terrilactibacillus tamarindi</name>
    <dbReference type="NCBI Taxonomy" id="2599694"/>
    <lineage>
        <taxon>Bacteria</taxon>
        <taxon>Bacillati</taxon>
        <taxon>Bacillota</taxon>
        <taxon>Bacilli</taxon>
        <taxon>Bacillales</taxon>
        <taxon>Bacillaceae</taxon>
        <taxon>Terrilactibacillus</taxon>
    </lineage>
</organism>
<dbReference type="PANTHER" id="PTHR30363:SF51">
    <property type="entry name" value="HTH-TYPE TRANSCRIPTIONAL REPRESSOR GLCR"/>
    <property type="match status" value="1"/>
</dbReference>
<sequence>MYQEERLLKILEQLNEQQSMSVNEICERFHVSRDTARRDIVKLVEKGAVIRTHGGVSLPKLNETLLAYRERVHTYSKEKMRIGAKANTLIKENQTCFFDVSTTVSYLAERLKHKVNVFTHSLDIAEILSNQDPISLFLLGGKFNVNNRFFFDMESIQQVLNINFDLAFLGAAAIMDDGVFFEDKEDAYMKQTITKRASRNVVLADYKKFKLTSYYKGIDWQDIDVIITDKMPPKVFVNKIQDVGIDLIIAE</sequence>
<keyword evidence="2" id="KW-0238">DNA-binding</keyword>
<keyword evidence="1" id="KW-0805">Transcription regulation</keyword>
<evidence type="ECO:0000256" key="3">
    <source>
        <dbReference type="ARBA" id="ARBA00023163"/>
    </source>
</evidence>
<dbReference type="InterPro" id="IPR001034">
    <property type="entry name" value="DeoR_HTH"/>
</dbReference>
<dbReference type="SMART" id="SM00420">
    <property type="entry name" value="HTH_DEOR"/>
    <property type="match status" value="1"/>
</dbReference>
<dbReference type="Pfam" id="PF00455">
    <property type="entry name" value="DeoRC"/>
    <property type="match status" value="1"/>
</dbReference>
<dbReference type="InterPro" id="IPR050313">
    <property type="entry name" value="Carb_Metab_HTH_regulators"/>
</dbReference>
<dbReference type="GO" id="GO:0003677">
    <property type="term" value="F:DNA binding"/>
    <property type="evidence" value="ECO:0007669"/>
    <property type="project" value="UniProtKB-KW"/>
</dbReference>
<dbReference type="SUPFAM" id="SSF46785">
    <property type="entry name" value="Winged helix' DNA-binding domain"/>
    <property type="match status" value="1"/>
</dbReference>
<accession>A0A6N8CQE5</accession>
<dbReference type="OrthoDB" id="9798651at2"/>
<proteinExistence type="predicted"/>
<reference evidence="5 6" key="1">
    <citation type="submission" date="2019-11" db="EMBL/GenBank/DDBJ databases">
        <title>Terrilactibacillus tamarindus sp. nov. BCM23-1 isolated from bark of Tamarindus indica.</title>
        <authorList>
            <person name="Kingkaew E."/>
            <person name="Tanasupawat S."/>
        </authorList>
    </citation>
    <scope>NUCLEOTIDE SEQUENCE [LARGE SCALE GENOMIC DNA]</scope>
    <source>
        <strain evidence="5 6">BCM23-1</strain>
    </source>
</reference>
<dbReference type="PROSITE" id="PS00894">
    <property type="entry name" value="HTH_DEOR_1"/>
    <property type="match status" value="1"/>
</dbReference>
<dbReference type="InterPro" id="IPR036388">
    <property type="entry name" value="WH-like_DNA-bd_sf"/>
</dbReference>
<dbReference type="SUPFAM" id="SSF100950">
    <property type="entry name" value="NagB/RpiA/CoA transferase-like"/>
    <property type="match status" value="1"/>
</dbReference>
<dbReference type="InterPro" id="IPR036390">
    <property type="entry name" value="WH_DNA-bd_sf"/>
</dbReference>
<keyword evidence="3" id="KW-0804">Transcription</keyword>
<evidence type="ECO:0000313" key="5">
    <source>
        <dbReference type="EMBL" id="MTT31880.1"/>
    </source>
</evidence>
<evidence type="ECO:0000256" key="2">
    <source>
        <dbReference type="ARBA" id="ARBA00023125"/>
    </source>
</evidence>
<name>A0A6N8CQE5_9BACI</name>
<dbReference type="InterPro" id="IPR014036">
    <property type="entry name" value="DeoR-like_C"/>
</dbReference>
<dbReference type="PRINTS" id="PR00037">
    <property type="entry name" value="HTHLACR"/>
</dbReference>
<gene>
    <name evidence="5" type="ORF">GMB86_07635</name>
</gene>
<dbReference type="PROSITE" id="PS51000">
    <property type="entry name" value="HTH_DEOR_2"/>
    <property type="match status" value="1"/>
</dbReference>
<dbReference type="Proteomes" id="UP000440978">
    <property type="component" value="Unassembled WGS sequence"/>
</dbReference>
<dbReference type="GO" id="GO:0003700">
    <property type="term" value="F:DNA-binding transcription factor activity"/>
    <property type="evidence" value="ECO:0007669"/>
    <property type="project" value="InterPro"/>
</dbReference>
<evidence type="ECO:0000256" key="1">
    <source>
        <dbReference type="ARBA" id="ARBA00023015"/>
    </source>
</evidence>
<dbReference type="InterPro" id="IPR037171">
    <property type="entry name" value="NagB/RpiA_transferase-like"/>
</dbReference>
<protein>
    <submittedName>
        <fullName evidence="5">DeoR family transcriptional regulator</fullName>
    </submittedName>
</protein>
<evidence type="ECO:0000313" key="6">
    <source>
        <dbReference type="Proteomes" id="UP000440978"/>
    </source>
</evidence>
<dbReference type="EMBL" id="WNHB01000010">
    <property type="protein sequence ID" value="MTT31880.1"/>
    <property type="molecule type" value="Genomic_DNA"/>
</dbReference>
<dbReference type="PANTHER" id="PTHR30363">
    <property type="entry name" value="HTH-TYPE TRANSCRIPTIONAL REGULATOR SRLR-RELATED"/>
    <property type="match status" value="1"/>
</dbReference>
<dbReference type="InterPro" id="IPR018356">
    <property type="entry name" value="Tscrpt_reg_HTH_DeoR_CS"/>
</dbReference>
<dbReference type="SMART" id="SM01134">
    <property type="entry name" value="DeoRC"/>
    <property type="match status" value="1"/>
</dbReference>
<evidence type="ECO:0000259" key="4">
    <source>
        <dbReference type="PROSITE" id="PS51000"/>
    </source>
</evidence>
<dbReference type="Gene3D" id="1.10.10.10">
    <property type="entry name" value="Winged helix-like DNA-binding domain superfamily/Winged helix DNA-binding domain"/>
    <property type="match status" value="1"/>
</dbReference>
<dbReference type="Gene3D" id="3.40.50.1360">
    <property type="match status" value="1"/>
</dbReference>
<comment type="caution">
    <text evidence="5">The sequence shown here is derived from an EMBL/GenBank/DDBJ whole genome shotgun (WGS) entry which is preliminary data.</text>
</comment>
<feature type="domain" description="HTH deoR-type" evidence="4">
    <location>
        <begin position="3"/>
        <end position="58"/>
    </location>
</feature>
<dbReference type="RefSeq" id="WP_155218363.1">
    <property type="nucleotide sequence ID" value="NZ_WNHB01000010.1"/>
</dbReference>
<keyword evidence="6" id="KW-1185">Reference proteome</keyword>